<feature type="disulfide bond" evidence="9">
    <location>
        <begin position="325"/>
        <end position="340"/>
    </location>
</feature>
<dbReference type="EMBL" id="JBICBT010001408">
    <property type="protein sequence ID" value="KAL3068335.1"/>
    <property type="molecule type" value="Genomic_DNA"/>
</dbReference>
<dbReference type="InterPro" id="IPR002172">
    <property type="entry name" value="LDrepeatLR_classA_rpt"/>
</dbReference>
<dbReference type="InterPro" id="IPR051221">
    <property type="entry name" value="LDLR-related"/>
</dbReference>
<keyword evidence="3" id="KW-0677">Repeat</keyword>
<gene>
    <name evidence="11" type="ORF">niasHT_030626</name>
</gene>
<dbReference type="Gene3D" id="4.10.400.10">
    <property type="entry name" value="Low-density Lipoprotein Receptor"/>
    <property type="match status" value="6"/>
</dbReference>
<proteinExistence type="predicted"/>
<evidence type="ECO:0000256" key="8">
    <source>
        <dbReference type="ARBA" id="ARBA00023180"/>
    </source>
</evidence>
<dbReference type="Pfam" id="PF00057">
    <property type="entry name" value="Ldl_recept_a"/>
    <property type="match status" value="3"/>
</dbReference>
<dbReference type="PANTHER" id="PTHR22722">
    <property type="entry name" value="LOW-DENSITY LIPOPROTEIN RECEPTOR-RELATED PROTEIN 2-RELATED"/>
    <property type="match status" value="1"/>
</dbReference>
<dbReference type="Proteomes" id="UP001620626">
    <property type="component" value="Unassembled WGS sequence"/>
</dbReference>
<comment type="caution">
    <text evidence="9">Lacks conserved residue(s) required for the propagation of feature annotation.</text>
</comment>
<protein>
    <submittedName>
        <fullName evidence="11">Uncharacterized protein</fullName>
    </submittedName>
</protein>
<feature type="disulfide bond" evidence="9">
    <location>
        <begin position="160"/>
        <end position="175"/>
    </location>
</feature>
<dbReference type="PROSITE" id="PS50068">
    <property type="entry name" value="LDLRA_2"/>
    <property type="match status" value="8"/>
</dbReference>
<evidence type="ECO:0000256" key="3">
    <source>
        <dbReference type="ARBA" id="ARBA00022737"/>
    </source>
</evidence>
<feature type="disulfide bond" evidence="9">
    <location>
        <begin position="422"/>
        <end position="437"/>
    </location>
</feature>
<evidence type="ECO:0000256" key="4">
    <source>
        <dbReference type="ARBA" id="ARBA00022989"/>
    </source>
</evidence>
<feature type="disulfide bond" evidence="9">
    <location>
        <begin position="502"/>
        <end position="517"/>
    </location>
</feature>
<evidence type="ECO:0000256" key="6">
    <source>
        <dbReference type="ARBA" id="ARBA00023157"/>
    </source>
</evidence>
<evidence type="ECO:0000313" key="12">
    <source>
        <dbReference type="Proteomes" id="UP001620626"/>
    </source>
</evidence>
<dbReference type="PRINTS" id="PR00261">
    <property type="entry name" value="LDLRECEPTOR"/>
</dbReference>
<keyword evidence="12" id="KW-1185">Reference proteome</keyword>
<keyword evidence="8" id="KW-0325">Glycoprotein</keyword>
<evidence type="ECO:0000256" key="10">
    <source>
        <dbReference type="SAM" id="Phobius"/>
    </source>
</evidence>
<reference evidence="11 12" key="1">
    <citation type="submission" date="2024-10" db="EMBL/GenBank/DDBJ databases">
        <authorList>
            <person name="Kim D."/>
        </authorList>
    </citation>
    <scope>NUCLEOTIDE SEQUENCE [LARGE SCALE GENOMIC DNA]</scope>
    <source>
        <strain evidence="11">BH-2024</strain>
    </source>
</reference>
<dbReference type="PANTHER" id="PTHR22722:SF5">
    <property type="entry name" value="LOW-DENSITY LIPOPROTEIN RECEPTOR-RELATED PROTEIN 1B"/>
    <property type="match status" value="1"/>
</dbReference>
<dbReference type="InterPro" id="IPR023415">
    <property type="entry name" value="LDLR_class-A_CS"/>
</dbReference>
<dbReference type="SUPFAM" id="SSF57424">
    <property type="entry name" value="LDL receptor-like module"/>
    <property type="match status" value="4"/>
</dbReference>
<feature type="disulfide bond" evidence="9">
    <location>
        <begin position="245"/>
        <end position="260"/>
    </location>
</feature>
<organism evidence="11 12">
    <name type="scientific">Heterodera trifolii</name>
    <dbReference type="NCBI Taxonomy" id="157864"/>
    <lineage>
        <taxon>Eukaryota</taxon>
        <taxon>Metazoa</taxon>
        <taxon>Ecdysozoa</taxon>
        <taxon>Nematoda</taxon>
        <taxon>Chromadorea</taxon>
        <taxon>Rhabditida</taxon>
        <taxon>Tylenchina</taxon>
        <taxon>Tylenchomorpha</taxon>
        <taxon>Tylenchoidea</taxon>
        <taxon>Heteroderidae</taxon>
        <taxon>Heteroderinae</taxon>
        <taxon>Heterodera</taxon>
    </lineage>
</organism>
<evidence type="ECO:0000313" key="11">
    <source>
        <dbReference type="EMBL" id="KAL3068335.1"/>
    </source>
</evidence>
<keyword evidence="7" id="KW-0675">Receptor</keyword>
<accession>A0ABD2HUC5</accession>
<name>A0ABD2HUC5_9BILA</name>
<dbReference type="SMART" id="SM00192">
    <property type="entry name" value="LDLa"/>
    <property type="match status" value="8"/>
</dbReference>
<evidence type="ECO:0000256" key="5">
    <source>
        <dbReference type="ARBA" id="ARBA00023136"/>
    </source>
</evidence>
<dbReference type="PROSITE" id="PS01209">
    <property type="entry name" value="LDLRA_1"/>
    <property type="match status" value="1"/>
</dbReference>
<dbReference type="InterPro" id="IPR036055">
    <property type="entry name" value="LDL_receptor-like_sf"/>
</dbReference>
<comment type="subcellular location">
    <subcellularLocation>
        <location evidence="1">Membrane</location>
        <topology evidence="1">Single-pass membrane protein</topology>
    </subcellularLocation>
</comment>
<dbReference type="CDD" id="cd00112">
    <property type="entry name" value="LDLa"/>
    <property type="match status" value="6"/>
</dbReference>
<evidence type="ECO:0000256" key="7">
    <source>
        <dbReference type="ARBA" id="ARBA00023170"/>
    </source>
</evidence>
<evidence type="ECO:0000256" key="1">
    <source>
        <dbReference type="ARBA" id="ARBA00004167"/>
    </source>
</evidence>
<comment type="caution">
    <text evidence="11">The sequence shown here is derived from an EMBL/GenBank/DDBJ whole genome shotgun (WGS) entry which is preliminary data.</text>
</comment>
<keyword evidence="6 9" id="KW-1015">Disulfide bond</keyword>
<dbReference type="GO" id="GO:0016020">
    <property type="term" value="C:membrane"/>
    <property type="evidence" value="ECO:0007669"/>
    <property type="project" value="UniProtKB-SubCell"/>
</dbReference>
<evidence type="ECO:0000256" key="2">
    <source>
        <dbReference type="ARBA" id="ARBA00022692"/>
    </source>
</evidence>
<keyword evidence="4 10" id="KW-1133">Transmembrane helix</keyword>
<feature type="transmembrane region" description="Helical" evidence="10">
    <location>
        <begin position="35"/>
        <end position="68"/>
    </location>
</feature>
<dbReference type="AlphaFoldDB" id="A0ABD2HUC5"/>
<feature type="disulfide bond" evidence="9">
    <location>
        <begin position="464"/>
        <end position="479"/>
    </location>
</feature>
<keyword evidence="5 10" id="KW-0472">Membrane</keyword>
<evidence type="ECO:0000256" key="9">
    <source>
        <dbReference type="PROSITE-ProRule" id="PRU00124"/>
    </source>
</evidence>
<keyword evidence="2 10" id="KW-0812">Transmembrane</keyword>
<sequence length="574" mass="63676">MDPIEFKLSDHNTNTINVTPTIMERMRYRADEFRLWLSTTCCASLSSVPSFALVFVAALLVMLIISAIPATLVYTRIRAQPSTADSSLQEGKNILSVHRTHHAWPDASKVPIHKFTDWEDAEDLIVQAELFVPTNVSICSEFGFACLNQPHIVIPKNYRCDGYTDCLDSSDEMGCESCQTSLSCPSKSHLEHRFCLTPEHLCDGVTHCANGEDEDSKTYCRAKCDDKKEFSCRVSEICLPKEVVCDGIKHCPFGDDEQNCTECRGEAKRCGDHCLPKRKLCDGEVDCHVDGGSDEKDCDCPSCSGMNSALCDGEKKFCVDRRRLCDGRADCPGGEDENECHGICPSSAAKGTSRTEDKNTEGMVKCSDGVTRLWAVACGGLFPECNKFCDRCNPQSAFQCVGSTKTSNDSNGHECIHRSLVCDDKMDCLDGSDESNCDCDNAFQCQDHGKGLPTGRCYSESQKCDGYTDCIGGEDERDCETCKNEAFLCQSERRCVSSMGRCDGHKDCEDASDEKECTCEECTRFSSHPMYMCKEAQRCYPLDKVCRPNSLCPKVSKMDELYCAVRTQRGIELL</sequence>